<keyword evidence="5 14" id="KW-0732">Signal</keyword>
<organism evidence="15 16">
    <name type="scientific">Anguilla anguilla</name>
    <name type="common">European freshwater eel</name>
    <name type="synonym">Muraena anguilla</name>
    <dbReference type="NCBI Taxonomy" id="7936"/>
    <lineage>
        <taxon>Eukaryota</taxon>
        <taxon>Metazoa</taxon>
        <taxon>Chordata</taxon>
        <taxon>Craniata</taxon>
        <taxon>Vertebrata</taxon>
        <taxon>Euteleostomi</taxon>
        <taxon>Actinopterygii</taxon>
        <taxon>Neopterygii</taxon>
        <taxon>Teleostei</taxon>
        <taxon>Anguilliformes</taxon>
        <taxon>Anguillidae</taxon>
        <taxon>Anguilla</taxon>
    </lineage>
</organism>
<evidence type="ECO:0000256" key="11">
    <source>
        <dbReference type="ARBA" id="ARBA00040427"/>
    </source>
</evidence>
<dbReference type="Proteomes" id="UP001044222">
    <property type="component" value="Unassembled WGS sequence"/>
</dbReference>
<dbReference type="PANTHER" id="PTHR15076:SF12">
    <property type="entry name" value="CD99 ANTIGEN-LIKE PROTEIN 2"/>
    <property type="match status" value="1"/>
</dbReference>
<evidence type="ECO:0000256" key="7">
    <source>
        <dbReference type="ARBA" id="ARBA00022949"/>
    </source>
</evidence>
<dbReference type="GO" id="GO:0007155">
    <property type="term" value="P:cell adhesion"/>
    <property type="evidence" value="ECO:0007669"/>
    <property type="project" value="UniProtKB-KW"/>
</dbReference>
<reference evidence="15" key="1">
    <citation type="submission" date="2021-01" db="EMBL/GenBank/DDBJ databases">
        <title>A chromosome-scale assembly of European eel, Anguilla anguilla.</title>
        <authorList>
            <person name="Henkel C."/>
            <person name="Jong-Raadsen S.A."/>
            <person name="Dufour S."/>
            <person name="Weltzien F.-A."/>
            <person name="Palstra A.P."/>
            <person name="Pelster B."/>
            <person name="Spaink H.P."/>
            <person name="Van Den Thillart G.E."/>
            <person name="Jansen H."/>
            <person name="Zahm M."/>
            <person name="Klopp C."/>
            <person name="Cedric C."/>
            <person name="Louis A."/>
            <person name="Berthelot C."/>
            <person name="Parey E."/>
            <person name="Roest Crollius H."/>
            <person name="Montfort J."/>
            <person name="Robinson-Rechavi M."/>
            <person name="Bucao C."/>
            <person name="Bouchez O."/>
            <person name="Gislard M."/>
            <person name="Lluch J."/>
            <person name="Milhes M."/>
            <person name="Lampietro C."/>
            <person name="Lopez Roques C."/>
            <person name="Donnadieu C."/>
            <person name="Braasch I."/>
            <person name="Desvignes T."/>
            <person name="Postlethwait J."/>
            <person name="Bobe J."/>
            <person name="Guiguen Y."/>
            <person name="Dirks R."/>
        </authorList>
    </citation>
    <scope>NUCLEOTIDE SEQUENCE</scope>
    <source>
        <strain evidence="15">Tag_6206</strain>
        <tissue evidence="15">Liver</tissue>
    </source>
</reference>
<evidence type="ECO:0000256" key="14">
    <source>
        <dbReference type="SAM" id="SignalP"/>
    </source>
</evidence>
<comment type="caution">
    <text evidence="15">The sequence shown here is derived from an EMBL/GenBank/DDBJ whole genome shotgun (WGS) entry which is preliminary data.</text>
</comment>
<dbReference type="Pfam" id="PF12301">
    <property type="entry name" value="CD99L2"/>
    <property type="match status" value="1"/>
</dbReference>
<feature type="region of interest" description="Disordered" evidence="12">
    <location>
        <begin position="229"/>
        <end position="259"/>
    </location>
</feature>
<dbReference type="GO" id="GO:0005886">
    <property type="term" value="C:plasma membrane"/>
    <property type="evidence" value="ECO:0007669"/>
    <property type="project" value="UniProtKB-SubCell"/>
</dbReference>
<evidence type="ECO:0000256" key="4">
    <source>
        <dbReference type="ARBA" id="ARBA00022692"/>
    </source>
</evidence>
<comment type="subcellular location">
    <subcellularLocation>
        <location evidence="1">Cell junction</location>
    </subcellularLocation>
    <subcellularLocation>
        <location evidence="10">Cell membrane</location>
        <topology evidence="10">Single-pass type I membrane protein</topology>
        <orientation evidence="10">Extracellular side</orientation>
    </subcellularLocation>
</comment>
<dbReference type="PANTHER" id="PTHR15076">
    <property type="entry name" value="CD99/MIC2 PROTEIN RELATED"/>
    <property type="match status" value="1"/>
</dbReference>
<feature type="compositionally biased region" description="Polar residues" evidence="12">
    <location>
        <begin position="236"/>
        <end position="259"/>
    </location>
</feature>
<feature type="compositionally biased region" description="Polar residues" evidence="12">
    <location>
        <begin position="169"/>
        <end position="178"/>
    </location>
</feature>
<evidence type="ECO:0000313" key="15">
    <source>
        <dbReference type="EMBL" id="KAG5852124.1"/>
    </source>
</evidence>
<gene>
    <name evidence="15" type="ORF">ANANG_G00059120</name>
</gene>
<comment type="similarity">
    <text evidence="2">Belongs to the CD99 family.</text>
</comment>
<evidence type="ECO:0000256" key="6">
    <source>
        <dbReference type="ARBA" id="ARBA00022889"/>
    </source>
</evidence>
<feature type="transmembrane region" description="Helical" evidence="13">
    <location>
        <begin position="186"/>
        <end position="207"/>
    </location>
</feature>
<evidence type="ECO:0000256" key="3">
    <source>
        <dbReference type="ARBA" id="ARBA00022475"/>
    </source>
</evidence>
<keyword evidence="9 13" id="KW-0472">Membrane</keyword>
<feature type="compositionally biased region" description="Polar residues" evidence="12">
    <location>
        <begin position="66"/>
        <end position="76"/>
    </location>
</feature>
<keyword evidence="6" id="KW-0130">Cell adhesion</keyword>
<feature type="compositionally biased region" description="Basic and acidic residues" evidence="12">
    <location>
        <begin position="102"/>
        <end position="119"/>
    </location>
</feature>
<protein>
    <recommendedName>
        <fullName evidence="11">CD99 antigen-like protein 2</fullName>
    </recommendedName>
</protein>
<keyword evidence="16" id="KW-1185">Reference proteome</keyword>
<keyword evidence="8 13" id="KW-1133">Transmembrane helix</keyword>
<keyword evidence="3" id="KW-1003">Cell membrane</keyword>
<accession>A0A9D3MNE3</accession>
<dbReference type="InterPro" id="IPR022078">
    <property type="entry name" value="CD99L2"/>
</dbReference>
<feature type="signal peptide" evidence="14">
    <location>
        <begin position="1"/>
        <end position="22"/>
    </location>
</feature>
<evidence type="ECO:0000256" key="1">
    <source>
        <dbReference type="ARBA" id="ARBA00004282"/>
    </source>
</evidence>
<evidence type="ECO:0000313" key="16">
    <source>
        <dbReference type="Proteomes" id="UP001044222"/>
    </source>
</evidence>
<dbReference type="EMBL" id="JAFIRN010000003">
    <property type="protein sequence ID" value="KAG5852124.1"/>
    <property type="molecule type" value="Genomic_DNA"/>
</dbReference>
<evidence type="ECO:0000256" key="2">
    <source>
        <dbReference type="ARBA" id="ARBA00008763"/>
    </source>
</evidence>
<sequence length="259" mass="27212">MAKYPAWSLLAIFSLLTVKVLSNDLDLTDALGAPTNAPAPKPEPEPAEVTGGDSNLDQDDKPPTKQPEQVITTATATKAPVKIQPKTANQEAPDDFDLSDALDPKNDIGGKDKNSKGDKGFGSGGRGDGRPNNRGGNSDGKFSDDDLFDTGKDNGYSPDKGKGEREGGTSPQDNNNYDTMAETGTIAGIVSAVAMALVGAVSSYISYQKKKLCFSIQQGLNAEVTKGENPEAVVSQEPQAQQTLLQSPNAETPNNENTL</sequence>
<name>A0A9D3MNE3_ANGAN</name>
<evidence type="ECO:0000256" key="12">
    <source>
        <dbReference type="SAM" id="MobiDB-lite"/>
    </source>
</evidence>
<dbReference type="GO" id="GO:0070161">
    <property type="term" value="C:anchoring junction"/>
    <property type="evidence" value="ECO:0007669"/>
    <property type="project" value="UniProtKB-SubCell"/>
</dbReference>
<evidence type="ECO:0000256" key="10">
    <source>
        <dbReference type="ARBA" id="ARBA00037814"/>
    </source>
</evidence>
<keyword evidence="7" id="KW-0965">Cell junction</keyword>
<keyword evidence="4 13" id="KW-0812">Transmembrane</keyword>
<evidence type="ECO:0000256" key="13">
    <source>
        <dbReference type="SAM" id="Phobius"/>
    </source>
</evidence>
<dbReference type="AlphaFoldDB" id="A0A9D3MNE3"/>
<evidence type="ECO:0000256" key="9">
    <source>
        <dbReference type="ARBA" id="ARBA00023136"/>
    </source>
</evidence>
<feature type="compositionally biased region" description="Basic and acidic residues" evidence="12">
    <location>
        <begin position="141"/>
        <end position="152"/>
    </location>
</feature>
<feature type="region of interest" description="Disordered" evidence="12">
    <location>
        <begin position="28"/>
        <end position="179"/>
    </location>
</feature>
<evidence type="ECO:0000256" key="5">
    <source>
        <dbReference type="ARBA" id="ARBA00022729"/>
    </source>
</evidence>
<feature type="chain" id="PRO_5038890535" description="CD99 antigen-like protein 2" evidence="14">
    <location>
        <begin position="23"/>
        <end position="259"/>
    </location>
</feature>
<proteinExistence type="inferred from homology"/>
<feature type="compositionally biased region" description="Low complexity" evidence="12">
    <location>
        <begin position="130"/>
        <end position="140"/>
    </location>
</feature>
<evidence type="ECO:0000256" key="8">
    <source>
        <dbReference type="ARBA" id="ARBA00022989"/>
    </source>
</evidence>